<accession>A0A1Q5Q289</accession>
<evidence type="ECO:0000256" key="1">
    <source>
        <dbReference type="ARBA" id="ARBA00004651"/>
    </source>
</evidence>
<sequence>MLVAQLRSKPSRLLATTIAVIVAVAFVVVTLSLGGAFTSTMRQAFAEILTNANGQVTCHTNTITSAYLEKNLDANGDTDAPEVKDPCGQVRDKIAEIDGVAAAGLVQNIAVEARKSGEIAHMQGFRLIDPALRWQEIDRGGWPEANNQIAIDAATAEQLGVDVGDEVDAGPIGHQNDSARVTVVGVFKTGRFSFPQAVVPAEKQTWLGSPFDEVARIIVKADSGVSDGQLIERLKDADLLTLEVPDALEFKTVNESVEDELAQFTNGSGIITAVASVFSLIAAVVAGIVITLTFQVLVVQRTRELALLRCIGAEGGQVRRLVLAEALVVGAVASAIGAVLGGGLVLWLFPMLQLRPAVSDTITPMIAGLIVGIILTLICAFGPARRATRVAPLAALRPADLAPVRSKRGIVRLIMGLLITGAGVAALVLGIRRESLLLAMPGGMAIFIGAIILYAFIVPGLLKAISAVWAKRWAPSELAAANASRNPGRTAATASALVVGIGLVVTVVTGRYSMEHSLTSILEDRRPIDLIAQGAEFTDEQLQTIRGLEGVVSAEPVQVAQAYVGTVPTAEQLAALNPGGEGEKPETPAGPEAPEAPEAPQVPEPESPPSTAAGEASQEAMPQTVRVFGMTDEALALARAKVVEPATGEAGVRSHWELSDTDRVTLHFPVPDAAPNADGTIATAARDLTLVEGRGPASGIAWLTADDLATLAKDSSIETKPGAVIVRLADDMTSKQLNALSSDIRAMAEGIAVDGGAFDRVRFMLILDTMMYVILGLLGAAIAIAIIGVSNTLALSVLERRQESGLLRALGFTRGQMRAMLAIEAALIAIVAALGGIALGVFEAWAGVRALSAQLGFDLSLWLPWGWLAGIVGVALAAALIASVLPARTAAKTSPIEAMVND</sequence>
<dbReference type="GO" id="GO:0005886">
    <property type="term" value="C:plasma membrane"/>
    <property type="evidence" value="ECO:0007669"/>
    <property type="project" value="UniProtKB-SubCell"/>
</dbReference>
<dbReference type="Pfam" id="PF02687">
    <property type="entry name" value="FtsX"/>
    <property type="match status" value="2"/>
</dbReference>
<evidence type="ECO:0000313" key="12">
    <source>
        <dbReference type="Proteomes" id="UP000185628"/>
    </source>
</evidence>
<dbReference type="InterPro" id="IPR025857">
    <property type="entry name" value="MacB_PCD"/>
</dbReference>
<feature type="transmembrane region" description="Helical" evidence="8">
    <location>
        <begin position="443"/>
        <end position="470"/>
    </location>
</feature>
<feature type="transmembrane region" description="Helical" evidence="8">
    <location>
        <begin position="410"/>
        <end position="431"/>
    </location>
</feature>
<evidence type="ECO:0000256" key="2">
    <source>
        <dbReference type="ARBA" id="ARBA00022475"/>
    </source>
</evidence>
<dbReference type="AlphaFoldDB" id="A0A1Q5Q289"/>
<name>A0A1Q5Q289_9ACTO</name>
<feature type="transmembrane region" description="Helical" evidence="8">
    <location>
        <begin position="361"/>
        <end position="381"/>
    </location>
</feature>
<comment type="caution">
    <text evidence="11">The sequence shown here is derived from an EMBL/GenBank/DDBJ whole genome shotgun (WGS) entry which is preliminary data.</text>
</comment>
<evidence type="ECO:0000256" key="3">
    <source>
        <dbReference type="ARBA" id="ARBA00022692"/>
    </source>
</evidence>
<feature type="transmembrane region" description="Helical" evidence="8">
    <location>
        <begin position="326"/>
        <end position="349"/>
    </location>
</feature>
<keyword evidence="4 8" id="KW-1133">Transmembrane helix</keyword>
<evidence type="ECO:0000259" key="9">
    <source>
        <dbReference type="Pfam" id="PF02687"/>
    </source>
</evidence>
<dbReference type="EMBL" id="MQVR01000040">
    <property type="protein sequence ID" value="OKL53782.1"/>
    <property type="molecule type" value="Genomic_DNA"/>
</dbReference>
<evidence type="ECO:0000256" key="6">
    <source>
        <dbReference type="ARBA" id="ARBA00038076"/>
    </source>
</evidence>
<keyword evidence="3 8" id="KW-0812">Transmembrane</keyword>
<feature type="transmembrane region" description="Helical" evidence="8">
    <location>
        <begin position="770"/>
        <end position="798"/>
    </location>
</feature>
<dbReference type="InterPro" id="IPR003838">
    <property type="entry name" value="ABC3_permease_C"/>
</dbReference>
<dbReference type="PANTHER" id="PTHR30572:SF4">
    <property type="entry name" value="ABC TRANSPORTER PERMEASE YTRF"/>
    <property type="match status" value="1"/>
</dbReference>
<evidence type="ECO:0000256" key="5">
    <source>
        <dbReference type="ARBA" id="ARBA00023136"/>
    </source>
</evidence>
<dbReference type="InterPro" id="IPR050250">
    <property type="entry name" value="Macrolide_Exporter_MacB"/>
</dbReference>
<evidence type="ECO:0008006" key="13">
    <source>
        <dbReference type="Google" id="ProtNLM"/>
    </source>
</evidence>
<organism evidence="11 12">
    <name type="scientific">Bowdeniella nasicola</name>
    <dbReference type="NCBI Taxonomy" id="208480"/>
    <lineage>
        <taxon>Bacteria</taxon>
        <taxon>Bacillati</taxon>
        <taxon>Actinomycetota</taxon>
        <taxon>Actinomycetes</taxon>
        <taxon>Actinomycetales</taxon>
        <taxon>Actinomycetaceae</taxon>
        <taxon>Bowdeniella</taxon>
    </lineage>
</organism>
<proteinExistence type="inferred from homology"/>
<evidence type="ECO:0000256" key="4">
    <source>
        <dbReference type="ARBA" id="ARBA00022989"/>
    </source>
</evidence>
<evidence type="ECO:0000256" key="7">
    <source>
        <dbReference type="SAM" id="MobiDB-lite"/>
    </source>
</evidence>
<evidence type="ECO:0000256" key="8">
    <source>
        <dbReference type="SAM" id="Phobius"/>
    </source>
</evidence>
<evidence type="ECO:0000259" key="10">
    <source>
        <dbReference type="Pfam" id="PF12704"/>
    </source>
</evidence>
<feature type="domain" description="ABC3 transporter permease C-terminal" evidence="9">
    <location>
        <begin position="778"/>
        <end position="895"/>
    </location>
</feature>
<feature type="compositionally biased region" description="Low complexity" evidence="7">
    <location>
        <begin position="587"/>
        <end position="599"/>
    </location>
</feature>
<gene>
    <name evidence="11" type="ORF">BSZ39_07605</name>
</gene>
<protein>
    <recommendedName>
        <fullName evidence="13">ABC transport system permease protein</fullName>
    </recommendedName>
</protein>
<keyword evidence="2" id="KW-1003">Cell membrane</keyword>
<keyword evidence="5 8" id="KW-0472">Membrane</keyword>
<feature type="domain" description="MacB-like periplasmic core" evidence="10">
    <location>
        <begin position="14"/>
        <end position="236"/>
    </location>
</feature>
<dbReference type="Pfam" id="PF12704">
    <property type="entry name" value="MacB_PCD"/>
    <property type="match status" value="1"/>
</dbReference>
<feature type="region of interest" description="Disordered" evidence="7">
    <location>
        <begin position="575"/>
        <end position="620"/>
    </location>
</feature>
<dbReference type="Proteomes" id="UP000185628">
    <property type="component" value="Unassembled WGS sequence"/>
</dbReference>
<comment type="similarity">
    <text evidence="6">Belongs to the ABC-4 integral membrane protein family.</text>
</comment>
<feature type="transmembrane region" description="Helical" evidence="8">
    <location>
        <begin position="491"/>
        <end position="512"/>
    </location>
</feature>
<dbReference type="PANTHER" id="PTHR30572">
    <property type="entry name" value="MEMBRANE COMPONENT OF TRANSPORTER-RELATED"/>
    <property type="match status" value="1"/>
</dbReference>
<dbReference type="GO" id="GO:0022857">
    <property type="term" value="F:transmembrane transporter activity"/>
    <property type="evidence" value="ECO:0007669"/>
    <property type="project" value="TreeGrafter"/>
</dbReference>
<keyword evidence="12" id="KW-1185">Reference proteome</keyword>
<comment type="subcellular location">
    <subcellularLocation>
        <location evidence="1">Cell membrane</location>
        <topology evidence="1">Multi-pass membrane protein</topology>
    </subcellularLocation>
</comment>
<dbReference type="OrthoDB" id="9780560at2"/>
<reference evidence="12" key="1">
    <citation type="submission" date="2016-12" db="EMBL/GenBank/DDBJ databases">
        <authorList>
            <person name="Meng X."/>
        </authorList>
    </citation>
    <scope>NUCLEOTIDE SEQUENCE [LARGE SCALE GENOMIC DNA]</scope>
    <source>
        <strain evidence="12">DSM 19116</strain>
    </source>
</reference>
<feature type="domain" description="ABC3 transporter permease C-terminal" evidence="9">
    <location>
        <begin position="277"/>
        <end position="390"/>
    </location>
</feature>
<feature type="transmembrane region" description="Helical" evidence="8">
    <location>
        <begin position="862"/>
        <end position="885"/>
    </location>
</feature>
<feature type="transmembrane region" description="Helical" evidence="8">
    <location>
        <begin position="819"/>
        <end position="842"/>
    </location>
</feature>
<feature type="transmembrane region" description="Helical" evidence="8">
    <location>
        <begin position="270"/>
        <end position="299"/>
    </location>
</feature>
<evidence type="ECO:0000313" key="11">
    <source>
        <dbReference type="EMBL" id="OKL53782.1"/>
    </source>
</evidence>